<dbReference type="InterPro" id="IPR038242">
    <property type="entry name" value="Cmr2_N"/>
</dbReference>
<accession>A0AA96VL05</accession>
<dbReference type="RefSeq" id="WP_248049453.1">
    <property type="nucleotide sequence ID" value="NZ_CP118735.1"/>
</dbReference>
<dbReference type="InterPro" id="IPR000160">
    <property type="entry name" value="GGDEF_dom"/>
</dbReference>
<evidence type="ECO:0000256" key="2">
    <source>
        <dbReference type="ARBA" id="ARBA00023118"/>
    </source>
</evidence>
<keyword evidence="2" id="KW-0051">Antiviral defense</keyword>
<dbReference type="GO" id="GO:0000166">
    <property type="term" value="F:nucleotide binding"/>
    <property type="evidence" value="ECO:0007669"/>
    <property type="project" value="UniProtKB-KW"/>
</dbReference>
<dbReference type="GO" id="GO:0051607">
    <property type="term" value="P:defense response to virus"/>
    <property type="evidence" value="ECO:0007669"/>
    <property type="project" value="UniProtKB-KW"/>
</dbReference>
<dbReference type="Gene3D" id="3.30.70.2220">
    <property type="entry name" value="CRISPR-Cas system, Cmr2 subunit, D1 domain, cysteine cluster"/>
    <property type="match status" value="1"/>
</dbReference>
<dbReference type="InterPro" id="IPR024615">
    <property type="entry name" value="CRISPR-assoc_Cmr2_N"/>
</dbReference>
<dbReference type="InterPro" id="IPR054767">
    <property type="entry name" value="Cas10-Cmr2_palm2"/>
</dbReference>
<feature type="domain" description="GGDEF" evidence="3">
    <location>
        <begin position="213"/>
        <end position="348"/>
    </location>
</feature>
<dbReference type="InterPro" id="IPR043128">
    <property type="entry name" value="Rev_trsase/Diguanyl_cyclase"/>
</dbReference>
<keyword evidence="1" id="KW-0547">Nucleotide-binding</keyword>
<name>A0AA96VL05_9STRE</name>
<evidence type="ECO:0000259" key="3">
    <source>
        <dbReference type="PROSITE" id="PS50887"/>
    </source>
</evidence>
<proteinExistence type="predicted"/>
<evidence type="ECO:0000313" key="4">
    <source>
        <dbReference type="EMBL" id="WNY50907.1"/>
    </source>
</evidence>
<evidence type="ECO:0000256" key="1">
    <source>
        <dbReference type="ARBA" id="ARBA00022741"/>
    </source>
</evidence>
<dbReference type="AlphaFoldDB" id="A0AA96VL05"/>
<protein>
    <submittedName>
        <fullName evidence="4">Type III-B CRISPR-associated protein Cas10/Cmr2</fullName>
    </submittedName>
</protein>
<dbReference type="KEGG" id="sins:PW252_10085"/>
<gene>
    <name evidence="4" type="primary">cas10</name>
    <name evidence="4" type="ORF">PW252_10085</name>
</gene>
<dbReference type="NCBIfam" id="TIGR02577">
    <property type="entry name" value="cas_TM1794_Cmr2"/>
    <property type="match status" value="1"/>
</dbReference>
<dbReference type="InterPro" id="IPR013407">
    <property type="entry name" value="CRISPR-assoc_prot_Cmr2"/>
</dbReference>
<organism evidence="4">
    <name type="scientific">Streptococcus iners</name>
    <dbReference type="NCBI Taxonomy" id="3028084"/>
    <lineage>
        <taxon>Bacteria</taxon>
        <taxon>Bacillati</taxon>
        <taxon>Bacillota</taxon>
        <taxon>Bacilli</taxon>
        <taxon>Lactobacillales</taxon>
        <taxon>Streptococcaceae</taxon>
        <taxon>Streptococcus</taxon>
    </lineage>
</organism>
<sequence>MTYYGITIGPVVETLMMSSKPLGLWYSSYLFSEFSRRICQKVHQLEGTELLVPYFSAEEMSEPFTAVGMFPDRIIFSSLADEATIRSLVEIVRLELEGLLFGVSGKEVSSRYLYYHLVKLNRSDLEGQELIRLVSSALDSMELNAPSVDGFLVTRVRKIVSENDVIKRSSLFSACQSSLKEDLWLLGEKDRVRSLEQICQNSFGDAANQKTSKYYAIIQADGDGVGKYIGNLTTNQDIKEFSKKMFDYASGLTEVVKAYGASLIYAGGDDLLVLVPMEQPEGRTIFDLCKEINAAFREAFDDRVSISFGVSIFYYKYPLYEAFKNAQYQLFGQAKQVEGKKCISLYLQKHSGQSVQLLIKHDWSTVNLSDLSNNDEALHHSVVATFQAQNLFDFLLAQAEEGASDEEVNRSILFHLLHNRFAFEFALKQSMETSDNRYVNNFISNYFNHYTQKQGPAQQMIQYLQVLIASLLELPDYQSDEQKIYDFLINLLRFRKFLVEKGAE</sequence>
<dbReference type="Pfam" id="PF22335">
    <property type="entry name" value="Cas10-Cmr2_palm2"/>
    <property type="match status" value="1"/>
</dbReference>
<reference evidence="4" key="1">
    <citation type="submission" date="2023-02" db="EMBL/GenBank/DDBJ databases">
        <title>Streptococcus sp. Genome Sequencing and Assembly.</title>
        <authorList>
            <person name="Shore S.M."/>
            <person name="Nicholson T.L."/>
        </authorList>
    </citation>
    <scope>NUCLEOTIDE SEQUENCE</scope>
    <source>
        <strain evidence="4">29887</strain>
    </source>
</reference>
<dbReference type="EMBL" id="CP118735">
    <property type="protein sequence ID" value="WNY50907.1"/>
    <property type="molecule type" value="Genomic_DNA"/>
</dbReference>
<dbReference type="Gene3D" id="3.30.70.270">
    <property type="match status" value="1"/>
</dbReference>
<dbReference type="PROSITE" id="PS50887">
    <property type="entry name" value="GGDEF"/>
    <property type="match status" value="1"/>
</dbReference>
<dbReference type="Pfam" id="PF12469">
    <property type="entry name" value="Cmr2_N"/>
    <property type="match status" value="1"/>
</dbReference>